<keyword evidence="3" id="KW-1185">Reference proteome</keyword>
<protein>
    <submittedName>
        <fullName evidence="2">Steroid delta-isomerase</fullName>
    </submittedName>
</protein>
<proteinExistence type="predicted"/>
<dbReference type="RefSeq" id="WP_101893602.1">
    <property type="nucleotide sequence ID" value="NZ_CP022684.1"/>
</dbReference>
<dbReference type="SUPFAM" id="SSF54427">
    <property type="entry name" value="NTF2-like"/>
    <property type="match status" value="1"/>
</dbReference>
<accession>A0A2K9LIS9</accession>
<dbReference type="EMBL" id="CP022684">
    <property type="protein sequence ID" value="AUM12266.1"/>
    <property type="molecule type" value="Genomic_DNA"/>
</dbReference>
<dbReference type="InterPro" id="IPR037401">
    <property type="entry name" value="SnoaL-like"/>
</dbReference>
<dbReference type="Gene3D" id="3.10.450.50">
    <property type="match status" value="1"/>
</dbReference>
<feature type="domain" description="SnoaL-like" evidence="1">
    <location>
        <begin position="11"/>
        <end position="107"/>
    </location>
</feature>
<gene>
    <name evidence="2" type="ORF">Kalk_07505</name>
</gene>
<dbReference type="KEGG" id="kak:Kalk_07505"/>
<evidence type="ECO:0000313" key="2">
    <source>
        <dbReference type="EMBL" id="AUM12266.1"/>
    </source>
</evidence>
<evidence type="ECO:0000259" key="1">
    <source>
        <dbReference type="Pfam" id="PF12680"/>
    </source>
</evidence>
<dbReference type="Pfam" id="PF12680">
    <property type="entry name" value="SnoaL_2"/>
    <property type="match status" value="1"/>
</dbReference>
<organism evidence="2 3">
    <name type="scientific">Ketobacter alkanivorans</name>
    <dbReference type="NCBI Taxonomy" id="1917421"/>
    <lineage>
        <taxon>Bacteria</taxon>
        <taxon>Pseudomonadati</taxon>
        <taxon>Pseudomonadota</taxon>
        <taxon>Gammaproteobacteria</taxon>
        <taxon>Pseudomonadales</taxon>
        <taxon>Ketobacteraceae</taxon>
        <taxon>Ketobacter</taxon>
    </lineage>
</organism>
<dbReference type="GO" id="GO:0016853">
    <property type="term" value="F:isomerase activity"/>
    <property type="evidence" value="ECO:0007669"/>
    <property type="project" value="UniProtKB-KW"/>
</dbReference>
<sequence length="118" mass="12904">MTDAAHMKQVVENYIKAISTENLDMIREIYADNGTVEDPVGTPQHEGIDAILKFYGAIKGLGVKLELTGAVRCAGNAAAFPFKAKIGPTTMEVIDVFEFNEAGKVTSMRAYWGAENRY</sequence>
<dbReference type="OrthoDB" id="459617at2"/>
<dbReference type="AlphaFoldDB" id="A0A2K9LIS9"/>
<dbReference type="Proteomes" id="UP000235116">
    <property type="component" value="Chromosome"/>
</dbReference>
<keyword evidence="2" id="KW-0413">Isomerase</keyword>
<name>A0A2K9LIS9_9GAMM</name>
<reference evidence="3" key="1">
    <citation type="submission" date="2017-08" db="EMBL/GenBank/DDBJ databases">
        <title>Direct submision.</title>
        <authorList>
            <person name="Kim S.-J."/>
            <person name="Rhee S.-K."/>
        </authorList>
    </citation>
    <scope>NUCLEOTIDE SEQUENCE [LARGE SCALE GENOMIC DNA]</scope>
    <source>
        <strain evidence="3">GI5</strain>
    </source>
</reference>
<dbReference type="InterPro" id="IPR032710">
    <property type="entry name" value="NTF2-like_dom_sf"/>
</dbReference>
<evidence type="ECO:0000313" key="3">
    <source>
        <dbReference type="Proteomes" id="UP000235116"/>
    </source>
</evidence>